<gene>
    <name evidence="1" type="ORF">FX988_02797</name>
</gene>
<proteinExistence type="predicted"/>
<dbReference type="AlphaFoldDB" id="A0A857JN61"/>
<evidence type="ECO:0000313" key="1">
    <source>
        <dbReference type="EMBL" id="QHJ12540.1"/>
    </source>
</evidence>
<dbReference type="EMBL" id="CP047656">
    <property type="protein sequence ID" value="QHJ12540.1"/>
    <property type="molecule type" value="Genomic_DNA"/>
</dbReference>
<sequence>MCPMSHKLHPLTQFHSRQKQRGSMLVIALFIIIVLAILASTMLTMFAASADSVVSEVYGQRALNAARSGVERAVSGAFPLSGASNCPANYNFTFTNTPGLSNCHYTSACDVVSVDDSGDLYQYFRITAQGSCIAGDTVVSRNVSVEGIQ</sequence>
<reference evidence="1 2" key="1">
    <citation type="submission" date="2019-12" db="EMBL/GenBank/DDBJ databases">
        <title>Genome sequencing and assembly of endphytes of Porphyra tenera.</title>
        <authorList>
            <person name="Park J.M."/>
            <person name="Shin R."/>
            <person name="Jo S.H."/>
        </authorList>
    </citation>
    <scope>NUCLEOTIDE SEQUENCE [LARGE SCALE GENOMIC DNA]</scope>
    <source>
        <strain evidence="1 2">GPM4</strain>
    </source>
</reference>
<protein>
    <recommendedName>
        <fullName evidence="3">MSHA biogenesis protein MshP</fullName>
    </recommendedName>
</protein>
<organism evidence="1 2">
    <name type="scientific">Paraglaciecola mesophila</name>
    <dbReference type="NCBI Taxonomy" id="197222"/>
    <lineage>
        <taxon>Bacteria</taxon>
        <taxon>Pseudomonadati</taxon>
        <taxon>Pseudomonadota</taxon>
        <taxon>Gammaproteobacteria</taxon>
        <taxon>Alteromonadales</taxon>
        <taxon>Alteromonadaceae</taxon>
        <taxon>Paraglaciecola</taxon>
    </lineage>
</organism>
<name>A0A857JN61_9ALTE</name>
<keyword evidence="2" id="KW-1185">Reference proteome</keyword>
<dbReference type="Proteomes" id="UP000464524">
    <property type="component" value="Chromosome"/>
</dbReference>
<evidence type="ECO:0008006" key="3">
    <source>
        <dbReference type="Google" id="ProtNLM"/>
    </source>
</evidence>
<dbReference type="KEGG" id="pmes:FX988_02797"/>
<evidence type="ECO:0000313" key="2">
    <source>
        <dbReference type="Proteomes" id="UP000464524"/>
    </source>
</evidence>
<accession>A0A857JN61</accession>